<organism evidence="1 2">
    <name type="scientific">Actinoplanes octamycinicus</name>
    <dbReference type="NCBI Taxonomy" id="135948"/>
    <lineage>
        <taxon>Bacteria</taxon>
        <taxon>Bacillati</taxon>
        <taxon>Actinomycetota</taxon>
        <taxon>Actinomycetes</taxon>
        <taxon>Micromonosporales</taxon>
        <taxon>Micromonosporaceae</taxon>
        <taxon>Actinoplanes</taxon>
    </lineage>
</organism>
<dbReference type="AlphaFoldDB" id="A0A7W7H565"/>
<keyword evidence="2" id="KW-1185">Reference proteome</keyword>
<reference evidence="1 2" key="1">
    <citation type="submission" date="2020-08" db="EMBL/GenBank/DDBJ databases">
        <title>Sequencing the genomes of 1000 actinobacteria strains.</title>
        <authorList>
            <person name="Klenk H.-P."/>
        </authorList>
    </citation>
    <scope>NUCLEOTIDE SEQUENCE [LARGE SCALE GENOMIC DNA]</scope>
    <source>
        <strain evidence="1 2">DSM 45809</strain>
    </source>
</reference>
<dbReference type="EMBL" id="JACHNB010000001">
    <property type="protein sequence ID" value="MBB4744230.1"/>
    <property type="molecule type" value="Genomic_DNA"/>
</dbReference>
<proteinExistence type="predicted"/>
<protein>
    <submittedName>
        <fullName evidence="1">Uncharacterized protein</fullName>
    </submittedName>
</protein>
<name>A0A7W7H565_9ACTN</name>
<evidence type="ECO:0000313" key="1">
    <source>
        <dbReference type="EMBL" id="MBB4744230.1"/>
    </source>
</evidence>
<sequence length="38" mass="4335">MDDVVFPVLRRHGIRASWNRGVATRMLLTGAHWYAPIA</sequence>
<evidence type="ECO:0000313" key="2">
    <source>
        <dbReference type="Proteomes" id="UP000546162"/>
    </source>
</evidence>
<dbReference type="Proteomes" id="UP000546162">
    <property type="component" value="Unassembled WGS sequence"/>
</dbReference>
<gene>
    <name evidence="1" type="ORF">BJY16_007689</name>
</gene>
<comment type="caution">
    <text evidence="1">The sequence shown here is derived from an EMBL/GenBank/DDBJ whole genome shotgun (WGS) entry which is preliminary data.</text>
</comment>
<accession>A0A7W7H565</accession>